<dbReference type="PaxDb" id="121845-A0A1S3DMA7"/>
<proteinExistence type="predicted"/>
<dbReference type="GO" id="GO:0005576">
    <property type="term" value="C:extracellular region"/>
    <property type="evidence" value="ECO:0007669"/>
    <property type="project" value="TreeGrafter"/>
</dbReference>
<sequence>MKPNHYKAMSREAYYSQEIDLLKEEGGDEKRDVSCCPSVEEKVEPIGGTKRDNTYVELYRDGNNTQVFFELICRGDVEGRPCRFTDSRLYNISRCVQTYSWTYAIVREDKTQHFRHQGHKGSSPEGYHFPNSHLEGWVLDYIRVKSGCSCVIDPKKLRKRGKASKSRPGKKQAHLRNKVFQEPSSHYDEPDGDPGRYSDGLSENNT</sequence>
<gene>
    <name evidence="3" type="primary">LOC103521068</name>
</gene>
<accession>A0A1S3DMA7</accession>
<dbReference type="SUPFAM" id="SSF57501">
    <property type="entry name" value="Cystine-knot cytokines"/>
    <property type="match status" value="1"/>
</dbReference>
<feature type="region of interest" description="Disordered" evidence="1">
    <location>
        <begin position="159"/>
        <end position="206"/>
    </location>
</feature>
<reference evidence="3" key="1">
    <citation type="submission" date="2025-08" db="UniProtKB">
        <authorList>
            <consortium name="RefSeq"/>
        </authorList>
    </citation>
    <scope>IDENTIFICATION</scope>
</reference>
<keyword evidence="2" id="KW-1185">Reference proteome</keyword>
<dbReference type="GeneID" id="103521068"/>
<dbReference type="GO" id="GO:0008083">
    <property type="term" value="F:growth factor activity"/>
    <property type="evidence" value="ECO:0007669"/>
    <property type="project" value="TreeGrafter"/>
</dbReference>
<dbReference type="Gene3D" id="2.10.90.10">
    <property type="entry name" value="Cystine-knot cytokines"/>
    <property type="match status" value="1"/>
</dbReference>
<feature type="compositionally biased region" description="Basic and acidic residues" evidence="1">
    <location>
        <begin position="185"/>
        <end position="196"/>
    </location>
</feature>
<dbReference type="GO" id="GO:0045087">
    <property type="term" value="P:innate immune response"/>
    <property type="evidence" value="ECO:0007669"/>
    <property type="project" value="TreeGrafter"/>
</dbReference>
<evidence type="ECO:0000313" key="3">
    <source>
        <dbReference type="RefSeq" id="XP_008484394.1"/>
    </source>
</evidence>
<name>A0A1S3DMA7_DIACI</name>
<dbReference type="GO" id="GO:0005121">
    <property type="term" value="F:Toll binding"/>
    <property type="evidence" value="ECO:0007669"/>
    <property type="project" value="TreeGrafter"/>
</dbReference>
<dbReference type="AlphaFoldDB" id="A0A1S3DMA7"/>
<dbReference type="KEGG" id="dci:103521068"/>
<dbReference type="Proteomes" id="UP000079169">
    <property type="component" value="Unplaced"/>
</dbReference>
<organism evidence="2 3">
    <name type="scientific">Diaphorina citri</name>
    <name type="common">Asian citrus psyllid</name>
    <dbReference type="NCBI Taxonomy" id="121845"/>
    <lineage>
        <taxon>Eukaryota</taxon>
        <taxon>Metazoa</taxon>
        <taxon>Ecdysozoa</taxon>
        <taxon>Arthropoda</taxon>
        <taxon>Hexapoda</taxon>
        <taxon>Insecta</taxon>
        <taxon>Pterygota</taxon>
        <taxon>Neoptera</taxon>
        <taxon>Paraneoptera</taxon>
        <taxon>Hemiptera</taxon>
        <taxon>Sternorrhyncha</taxon>
        <taxon>Psylloidea</taxon>
        <taxon>Psyllidae</taxon>
        <taxon>Diaphorininae</taxon>
        <taxon>Diaphorina</taxon>
    </lineage>
</organism>
<evidence type="ECO:0000313" key="2">
    <source>
        <dbReference type="Proteomes" id="UP000079169"/>
    </source>
</evidence>
<dbReference type="RefSeq" id="XP_008484394.1">
    <property type="nucleotide sequence ID" value="XM_008486172.3"/>
</dbReference>
<dbReference type="InterPro" id="IPR029034">
    <property type="entry name" value="Cystine-knot_cytokine"/>
</dbReference>
<dbReference type="PANTHER" id="PTHR23199">
    <property type="entry name" value="NEUROTROPHIN 1-RELATED"/>
    <property type="match status" value="1"/>
</dbReference>
<feature type="compositionally biased region" description="Basic residues" evidence="1">
    <location>
        <begin position="159"/>
        <end position="177"/>
    </location>
</feature>
<protein>
    <submittedName>
        <fullName evidence="3">Uncharacterized protein LOC103521068</fullName>
    </submittedName>
</protein>
<dbReference type="GO" id="GO:0021556">
    <property type="term" value="P:central nervous system formation"/>
    <property type="evidence" value="ECO:0007669"/>
    <property type="project" value="TreeGrafter"/>
</dbReference>
<dbReference type="OMA" id="TYREMQM"/>
<evidence type="ECO:0000256" key="1">
    <source>
        <dbReference type="SAM" id="MobiDB-lite"/>
    </source>
</evidence>
<dbReference type="PANTHER" id="PTHR23199:SF12">
    <property type="entry name" value="NEUROTROPHIN 1-RELATED"/>
    <property type="match status" value="1"/>
</dbReference>
<dbReference type="InterPro" id="IPR052444">
    <property type="entry name" value="Spz/Toll_ligand-like"/>
</dbReference>